<dbReference type="InterPro" id="IPR011990">
    <property type="entry name" value="TPR-like_helical_dom_sf"/>
</dbReference>
<evidence type="ECO:0000313" key="3">
    <source>
        <dbReference type="Proteomes" id="UP000268857"/>
    </source>
</evidence>
<dbReference type="SUPFAM" id="SSF48452">
    <property type="entry name" value="TPR-like"/>
    <property type="match status" value="1"/>
</dbReference>
<dbReference type="Proteomes" id="UP000268857">
    <property type="component" value="Unassembled WGS sequence"/>
</dbReference>
<keyword evidence="3" id="KW-1185">Reference proteome</keyword>
<sequence>MSTLCRSSRCRKINRIWYNKACCYALQGNFEQAIEALAQAINVNPDAYREMAKTDSNFDSIREDKRFQALIQE</sequence>
<protein>
    <submittedName>
        <fullName evidence="2">Uncharacterized protein</fullName>
    </submittedName>
</protein>
<reference evidence="2 3" key="1">
    <citation type="journal article" date="2019" name="Genome Biol. Evol.">
        <title>Day and night: Metabolic profiles and evolutionary relationships of six axenic non-marine cyanobacteria.</title>
        <authorList>
            <person name="Will S.E."/>
            <person name="Henke P."/>
            <person name="Boedeker C."/>
            <person name="Huang S."/>
            <person name="Brinkmann H."/>
            <person name="Rohde M."/>
            <person name="Jarek M."/>
            <person name="Friedl T."/>
            <person name="Seufert S."/>
            <person name="Schumacher M."/>
            <person name="Overmann J."/>
            <person name="Neumann-Schaal M."/>
            <person name="Petersen J."/>
        </authorList>
    </citation>
    <scope>NUCLEOTIDE SEQUENCE [LARGE SCALE GENOMIC DNA]</scope>
    <source>
        <strain evidence="2 3">PCC 6912</strain>
    </source>
</reference>
<organism evidence="2 3">
    <name type="scientific">Chlorogloeopsis fritschii PCC 6912</name>
    <dbReference type="NCBI Taxonomy" id="211165"/>
    <lineage>
        <taxon>Bacteria</taxon>
        <taxon>Bacillati</taxon>
        <taxon>Cyanobacteriota</taxon>
        <taxon>Cyanophyceae</taxon>
        <taxon>Nostocales</taxon>
        <taxon>Chlorogloeopsidaceae</taxon>
        <taxon>Chlorogloeopsis</taxon>
    </lineage>
</organism>
<dbReference type="SMART" id="SM00028">
    <property type="entry name" value="TPR"/>
    <property type="match status" value="1"/>
</dbReference>
<feature type="repeat" description="TPR" evidence="1">
    <location>
        <begin position="14"/>
        <end position="47"/>
    </location>
</feature>
<dbReference type="AlphaFoldDB" id="A0A3S0XIF4"/>
<evidence type="ECO:0000313" key="2">
    <source>
        <dbReference type="EMBL" id="RUR73569.1"/>
    </source>
</evidence>
<dbReference type="PROSITE" id="PS50005">
    <property type="entry name" value="TPR"/>
    <property type="match status" value="1"/>
</dbReference>
<proteinExistence type="predicted"/>
<name>A0A3S0XIF4_CHLFR</name>
<dbReference type="NCBIfam" id="NF047558">
    <property type="entry name" value="TPR_END_plus"/>
    <property type="match status" value="1"/>
</dbReference>
<comment type="caution">
    <text evidence="2">The sequence shown here is derived from an EMBL/GenBank/DDBJ whole genome shotgun (WGS) entry which is preliminary data.</text>
</comment>
<dbReference type="Gene3D" id="1.25.40.10">
    <property type="entry name" value="Tetratricopeptide repeat domain"/>
    <property type="match status" value="1"/>
</dbReference>
<dbReference type="InterPro" id="IPR019734">
    <property type="entry name" value="TPR_rpt"/>
</dbReference>
<gene>
    <name evidence="2" type="ORF">PCC6912_55670</name>
</gene>
<dbReference type="EMBL" id="RSCJ01000034">
    <property type="protein sequence ID" value="RUR73569.1"/>
    <property type="molecule type" value="Genomic_DNA"/>
</dbReference>
<dbReference type="RefSeq" id="WP_071588403.1">
    <property type="nucleotide sequence ID" value="NZ_AJLN01000085.1"/>
</dbReference>
<dbReference type="Pfam" id="PF00515">
    <property type="entry name" value="TPR_1"/>
    <property type="match status" value="1"/>
</dbReference>
<dbReference type="OrthoDB" id="5477554at2"/>
<evidence type="ECO:0000256" key="1">
    <source>
        <dbReference type="PROSITE-ProRule" id="PRU00339"/>
    </source>
</evidence>
<accession>A0A3S0XIF4</accession>
<keyword evidence="1" id="KW-0802">TPR repeat</keyword>